<accession>A0A0M6YMR0</accession>
<dbReference type="InterPro" id="IPR029032">
    <property type="entry name" value="AhpD-like"/>
</dbReference>
<reference evidence="2 3" key="1">
    <citation type="submission" date="2015-07" db="EMBL/GenBank/DDBJ databases">
        <authorList>
            <person name="Noorani M."/>
        </authorList>
    </citation>
    <scope>NUCLEOTIDE SEQUENCE [LARGE SCALE GENOMIC DNA]</scope>
    <source>
        <strain evidence="2 3">CECT 7802</strain>
    </source>
</reference>
<protein>
    <submittedName>
        <fullName evidence="2">4-carboxymuconolactone decarboxylase</fullName>
    </submittedName>
</protein>
<dbReference type="STRING" id="420998.JDO7802_03223"/>
<evidence type="ECO:0000313" key="2">
    <source>
        <dbReference type="EMBL" id="CTQ51184.1"/>
    </source>
</evidence>
<dbReference type="Pfam" id="PF02627">
    <property type="entry name" value="CMD"/>
    <property type="match status" value="1"/>
</dbReference>
<proteinExistence type="predicted"/>
<dbReference type="InterPro" id="IPR052512">
    <property type="entry name" value="4CMD/NDH-1_regulator"/>
</dbReference>
<dbReference type="EMBL" id="CXSU01000012">
    <property type="protein sequence ID" value="CTQ51184.1"/>
    <property type="molecule type" value="Genomic_DNA"/>
</dbReference>
<dbReference type="SUPFAM" id="SSF69118">
    <property type="entry name" value="AhpD-like"/>
    <property type="match status" value="1"/>
</dbReference>
<organism evidence="2 3">
    <name type="scientific">Jannaschia donghaensis</name>
    <dbReference type="NCBI Taxonomy" id="420998"/>
    <lineage>
        <taxon>Bacteria</taxon>
        <taxon>Pseudomonadati</taxon>
        <taxon>Pseudomonadota</taxon>
        <taxon>Alphaproteobacteria</taxon>
        <taxon>Rhodobacterales</taxon>
        <taxon>Roseobacteraceae</taxon>
        <taxon>Jannaschia</taxon>
    </lineage>
</organism>
<gene>
    <name evidence="2" type="ORF">JDO7802_03223</name>
</gene>
<dbReference type="PANTHER" id="PTHR33570:SF2">
    <property type="entry name" value="CARBOXYMUCONOLACTONE DECARBOXYLASE-LIKE DOMAIN-CONTAINING PROTEIN"/>
    <property type="match status" value="1"/>
</dbReference>
<dbReference type="Proteomes" id="UP000049222">
    <property type="component" value="Unassembled WGS sequence"/>
</dbReference>
<dbReference type="InterPro" id="IPR003779">
    <property type="entry name" value="CMD-like"/>
</dbReference>
<sequence>MTDDRKIRGEARRRQVLGDAHVDRSQADPAALDAKFVDLTTVAAWGTVWASDALTLRERSMLTLAILAATGNWGEFELHLRATANTGATAEDVAELIQHVGIYAGIPRANHAITLAKRVLADREG</sequence>
<keyword evidence="3" id="KW-1185">Reference proteome</keyword>
<evidence type="ECO:0000313" key="3">
    <source>
        <dbReference type="Proteomes" id="UP000049222"/>
    </source>
</evidence>
<evidence type="ECO:0000259" key="1">
    <source>
        <dbReference type="Pfam" id="PF02627"/>
    </source>
</evidence>
<name>A0A0M6YMR0_9RHOB</name>
<dbReference type="RefSeq" id="WP_055086925.1">
    <property type="nucleotide sequence ID" value="NZ_CXSU01000012.1"/>
</dbReference>
<feature type="domain" description="Carboxymuconolactone decarboxylase-like" evidence="1">
    <location>
        <begin position="38"/>
        <end position="117"/>
    </location>
</feature>
<dbReference type="OrthoDB" id="7507676at2"/>
<dbReference type="PANTHER" id="PTHR33570">
    <property type="entry name" value="4-CARBOXYMUCONOLACTONE DECARBOXYLASE FAMILY PROTEIN"/>
    <property type="match status" value="1"/>
</dbReference>
<dbReference type="Gene3D" id="1.20.1290.10">
    <property type="entry name" value="AhpD-like"/>
    <property type="match status" value="1"/>
</dbReference>
<dbReference type="GO" id="GO:0051920">
    <property type="term" value="F:peroxiredoxin activity"/>
    <property type="evidence" value="ECO:0007669"/>
    <property type="project" value="InterPro"/>
</dbReference>
<dbReference type="AlphaFoldDB" id="A0A0M6YMR0"/>